<dbReference type="InterPro" id="IPR024753">
    <property type="entry name" value="AriR"/>
</dbReference>
<reference evidence="1 2" key="1">
    <citation type="submission" date="2020-04" db="EMBL/GenBank/DDBJ databases">
        <title>Genome sequencing of Rosenbergiella species.</title>
        <authorList>
            <person name="Alvarez-Perez S."/>
            <person name="Lievens B."/>
        </authorList>
    </citation>
    <scope>NUCLEOTIDE SEQUENCE [LARGE SCALE GENOMIC DNA]</scope>
    <source>
        <strain evidence="1 2">S61</strain>
    </source>
</reference>
<gene>
    <name evidence="1" type="ORF">HH682_03700</name>
</gene>
<dbReference type="EMBL" id="JABBFR010000003">
    <property type="protein sequence ID" value="MBT0723563.1"/>
    <property type="molecule type" value="Genomic_DNA"/>
</dbReference>
<protein>
    <recommendedName>
        <fullName evidence="3">Biofilm development protein YmgB/AriR</fullName>
    </recommendedName>
</protein>
<evidence type="ECO:0000313" key="2">
    <source>
        <dbReference type="Proteomes" id="UP000790096"/>
    </source>
</evidence>
<evidence type="ECO:0000313" key="1">
    <source>
        <dbReference type="EMBL" id="MBT0723563.1"/>
    </source>
</evidence>
<dbReference type="RefSeq" id="WP_214236274.1">
    <property type="nucleotide sequence ID" value="NZ_JABBFR010000003.1"/>
</dbReference>
<proteinExistence type="predicted"/>
<name>A0ABS5STX6_9GAMM</name>
<accession>A0ABS5STX6</accession>
<keyword evidence="2" id="KW-1185">Reference proteome</keyword>
<sequence>MRQQSHESFFAKQNNSFLMIENLSDDQLMGMLIVELLESGKSLNRKSVCAKLLNCIELAENDAQIKRYQDLMLMVLERELN</sequence>
<dbReference type="Pfam" id="PF10798">
    <property type="entry name" value="YmgB"/>
    <property type="match status" value="1"/>
</dbReference>
<evidence type="ECO:0008006" key="3">
    <source>
        <dbReference type="Google" id="ProtNLM"/>
    </source>
</evidence>
<dbReference type="Proteomes" id="UP000790096">
    <property type="component" value="Unassembled WGS sequence"/>
</dbReference>
<comment type="caution">
    <text evidence="1">The sequence shown here is derived from an EMBL/GenBank/DDBJ whole genome shotgun (WGS) entry which is preliminary data.</text>
</comment>
<organism evidence="1 2">
    <name type="scientific">Rosenbergiella gaditana</name>
    <dbReference type="NCBI Taxonomy" id="2726987"/>
    <lineage>
        <taxon>Bacteria</taxon>
        <taxon>Pseudomonadati</taxon>
        <taxon>Pseudomonadota</taxon>
        <taxon>Gammaproteobacteria</taxon>
        <taxon>Enterobacterales</taxon>
        <taxon>Erwiniaceae</taxon>
        <taxon>Rosenbergiella</taxon>
    </lineage>
</organism>